<keyword evidence="8" id="KW-0805">Transcription regulation</keyword>
<dbReference type="InterPro" id="IPR036236">
    <property type="entry name" value="Znf_C2H2_sf"/>
</dbReference>
<evidence type="ECO:0000256" key="7">
    <source>
        <dbReference type="ARBA" id="ARBA00022853"/>
    </source>
</evidence>
<evidence type="ECO:0000256" key="5">
    <source>
        <dbReference type="ARBA" id="ARBA00022771"/>
    </source>
</evidence>
<evidence type="ECO:0000256" key="3">
    <source>
        <dbReference type="ARBA" id="ARBA00022723"/>
    </source>
</evidence>
<keyword evidence="4" id="KW-0677">Repeat</keyword>
<dbReference type="PANTHER" id="PTHR46541">
    <property type="entry name" value="ZINC FINGER PROTEIN AEBP2"/>
    <property type="match status" value="1"/>
</dbReference>
<feature type="compositionally biased region" description="Low complexity" evidence="13">
    <location>
        <begin position="118"/>
        <end position="133"/>
    </location>
</feature>
<dbReference type="Pfam" id="PF26014">
    <property type="entry name" value="SH3_AEBP2_C"/>
    <property type="match status" value="1"/>
</dbReference>
<dbReference type="GO" id="GO:0006357">
    <property type="term" value="P:regulation of transcription by RNA polymerase II"/>
    <property type="evidence" value="ECO:0007669"/>
    <property type="project" value="TreeGrafter"/>
</dbReference>
<evidence type="ECO:0000256" key="6">
    <source>
        <dbReference type="ARBA" id="ARBA00022833"/>
    </source>
</evidence>
<feature type="compositionally biased region" description="Polar residues" evidence="13">
    <location>
        <begin position="94"/>
        <end position="117"/>
    </location>
</feature>
<dbReference type="AlphaFoldDB" id="A0AAV4QXS0"/>
<comment type="subcellular location">
    <subcellularLocation>
        <location evidence="1">Nucleus</location>
    </subcellularLocation>
</comment>
<dbReference type="InterPro" id="IPR013087">
    <property type="entry name" value="Znf_C2H2_type"/>
</dbReference>
<evidence type="ECO:0000256" key="8">
    <source>
        <dbReference type="ARBA" id="ARBA00023015"/>
    </source>
</evidence>
<gene>
    <name evidence="15" type="primary">aebp2</name>
    <name evidence="15" type="ORF">CDAR_567461</name>
</gene>
<comment type="caution">
    <text evidence="15">The sequence shown here is derived from an EMBL/GenBank/DDBJ whole genome shotgun (WGS) entry which is preliminary data.</text>
</comment>
<dbReference type="PROSITE" id="PS00028">
    <property type="entry name" value="ZINC_FINGER_C2H2_1"/>
    <property type="match status" value="1"/>
</dbReference>
<evidence type="ECO:0000256" key="12">
    <source>
        <dbReference type="PROSITE-ProRule" id="PRU00042"/>
    </source>
</evidence>
<feature type="domain" description="C2H2-type" evidence="14">
    <location>
        <begin position="374"/>
        <end position="403"/>
    </location>
</feature>
<comment type="similarity">
    <text evidence="11">Belongs to the AEBP2/jing C2H2-type zinc-finger family.</text>
</comment>
<dbReference type="InterPro" id="IPR059034">
    <property type="entry name" value="SH3_AEBP2_C"/>
</dbReference>
<dbReference type="GO" id="GO:0006325">
    <property type="term" value="P:chromatin organization"/>
    <property type="evidence" value="ECO:0007669"/>
    <property type="project" value="UniProtKB-KW"/>
</dbReference>
<evidence type="ECO:0000256" key="1">
    <source>
        <dbReference type="ARBA" id="ARBA00004123"/>
    </source>
</evidence>
<sequence length="551" mass="61887">MAASGLVELAEAAALEMPLNHKIPRVQLVNLKGYFQNPFEKNGVRNGSDITKCFEQLNGVLPANAIEPYLKTNIARNFTDFFAKEKLNNRLGRSPSTDSIAVSNFSSGPESVDSCQYSSNGSDSNSGSSPCSPEESDLCSRAGSPHSMPPTSPANHYSSESEDQPSQTESNFRTDSDDFNTNSTEVHKQFEDSGSDFLSKQINSGPTNYETVQLDNANSNNIKHFYLQQSNCSVPNSTYEPFQNFKSSQNQLSSVSTTKNGSDSLSLDKTAEFCQTDIMHQTDSKMDLSSSNTSTNQSNCSSTDMKQCSWVHCNTCLEGSTELVEHIRTHHVQVQKDKESFVCLWVGCKVYNRSSCSLSWLERHILKHGGNKPFKCIVDNCNQRFPTQSALQRHVNSHFDSHPNSHSGRPGKCREESVTKSFRRKKHHKYKKRSIIGKTEDFFDTNIMEQIRYKLVEIHSRKPLGSTYHASGFITFHSKVKAIRTDKSGDVEVLLQWIPEDILPDCWMSEKSVLRCKKVPYSSLPRDALASLNPHLKDECDDSPRVKQRRK</sequence>
<keyword evidence="7" id="KW-0156">Chromatin regulator</keyword>
<reference evidence="15 16" key="1">
    <citation type="submission" date="2021-06" db="EMBL/GenBank/DDBJ databases">
        <title>Caerostris darwini draft genome.</title>
        <authorList>
            <person name="Kono N."/>
            <person name="Arakawa K."/>
        </authorList>
    </citation>
    <scope>NUCLEOTIDE SEQUENCE [LARGE SCALE GENOMIC DNA]</scope>
</reference>
<proteinExistence type="inferred from homology"/>
<dbReference type="EMBL" id="BPLQ01005263">
    <property type="protein sequence ID" value="GIY13619.1"/>
    <property type="molecule type" value="Genomic_DNA"/>
</dbReference>
<dbReference type="Gene3D" id="3.30.160.60">
    <property type="entry name" value="Classic Zinc Finger"/>
    <property type="match status" value="2"/>
</dbReference>
<evidence type="ECO:0000313" key="16">
    <source>
        <dbReference type="Proteomes" id="UP001054837"/>
    </source>
</evidence>
<accession>A0AAV4QXS0</accession>
<evidence type="ECO:0000313" key="15">
    <source>
        <dbReference type="EMBL" id="GIY13619.1"/>
    </source>
</evidence>
<dbReference type="GO" id="GO:0008270">
    <property type="term" value="F:zinc ion binding"/>
    <property type="evidence" value="ECO:0007669"/>
    <property type="project" value="UniProtKB-KW"/>
</dbReference>
<evidence type="ECO:0000259" key="14">
    <source>
        <dbReference type="PROSITE" id="PS50157"/>
    </source>
</evidence>
<evidence type="ECO:0000256" key="11">
    <source>
        <dbReference type="ARBA" id="ARBA00037930"/>
    </source>
</evidence>
<keyword evidence="16" id="KW-1185">Reference proteome</keyword>
<dbReference type="PROSITE" id="PS50157">
    <property type="entry name" value="ZINC_FINGER_C2H2_2"/>
    <property type="match status" value="1"/>
</dbReference>
<keyword evidence="3" id="KW-0479">Metal-binding</keyword>
<evidence type="ECO:0000256" key="4">
    <source>
        <dbReference type="ARBA" id="ARBA00022737"/>
    </source>
</evidence>
<keyword evidence="5 12" id="KW-0863">Zinc-finger</keyword>
<evidence type="ECO:0000256" key="10">
    <source>
        <dbReference type="ARBA" id="ARBA00023242"/>
    </source>
</evidence>
<feature type="region of interest" description="Disordered" evidence="13">
    <location>
        <begin position="90"/>
        <end position="204"/>
    </location>
</feature>
<evidence type="ECO:0000256" key="2">
    <source>
        <dbReference type="ARBA" id="ARBA00022491"/>
    </source>
</evidence>
<keyword evidence="9" id="KW-0804">Transcription</keyword>
<keyword evidence="6" id="KW-0862">Zinc</keyword>
<keyword evidence="2" id="KW-0678">Repressor</keyword>
<evidence type="ECO:0000256" key="13">
    <source>
        <dbReference type="SAM" id="MobiDB-lite"/>
    </source>
</evidence>
<dbReference type="InterPro" id="IPR052130">
    <property type="entry name" value="AEBP2/jing_C2H2-ZnF"/>
</dbReference>
<dbReference type="PANTHER" id="PTHR46541:SF1">
    <property type="entry name" value="ZINC FINGER PROTEIN AEBP2"/>
    <property type="match status" value="1"/>
</dbReference>
<dbReference type="SUPFAM" id="SSF57667">
    <property type="entry name" value="beta-beta-alpha zinc fingers"/>
    <property type="match status" value="2"/>
</dbReference>
<dbReference type="GO" id="GO:0035098">
    <property type="term" value="C:ESC/E(Z) complex"/>
    <property type="evidence" value="ECO:0007669"/>
    <property type="project" value="TreeGrafter"/>
</dbReference>
<dbReference type="Proteomes" id="UP001054837">
    <property type="component" value="Unassembled WGS sequence"/>
</dbReference>
<protein>
    <submittedName>
        <fullName evidence="15">Zinc finger protein AEBP2</fullName>
    </submittedName>
</protein>
<evidence type="ECO:0000256" key="9">
    <source>
        <dbReference type="ARBA" id="ARBA00023163"/>
    </source>
</evidence>
<organism evidence="15 16">
    <name type="scientific">Caerostris darwini</name>
    <dbReference type="NCBI Taxonomy" id="1538125"/>
    <lineage>
        <taxon>Eukaryota</taxon>
        <taxon>Metazoa</taxon>
        <taxon>Ecdysozoa</taxon>
        <taxon>Arthropoda</taxon>
        <taxon>Chelicerata</taxon>
        <taxon>Arachnida</taxon>
        <taxon>Araneae</taxon>
        <taxon>Araneomorphae</taxon>
        <taxon>Entelegynae</taxon>
        <taxon>Araneoidea</taxon>
        <taxon>Araneidae</taxon>
        <taxon>Caerostris</taxon>
    </lineage>
</organism>
<name>A0AAV4QXS0_9ARAC</name>
<keyword evidence="10" id="KW-0539">Nucleus</keyword>
<feature type="compositionally biased region" description="Polar residues" evidence="13">
    <location>
        <begin position="153"/>
        <end position="184"/>
    </location>
</feature>
<dbReference type="SMART" id="SM00355">
    <property type="entry name" value="ZnF_C2H2"/>
    <property type="match status" value="3"/>
</dbReference>